<dbReference type="Pfam" id="PF11306">
    <property type="entry name" value="DUF3108"/>
    <property type="match status" value="1"/>
</dbReference>
<dbReference type="InterPro" id="IPR021457">
    <property type="entry name" value="DUF3108"/>
</dbReference>
<evidence type="ECO:0000256" key="1">
    <source>
        <dbReference type="SAM" id="SignalP"/>
    </source>
</evidence>
<reference evidence="2" key="2">
    <citation type="submission" date="2023-01" db="EMBL/GenBank/DDBJ databases">
        <title>Draft genome sequence of Maritalea porphyrae strain NBRC 107169.</title>
        <authorList>
            <person name="Sun Q."/>
            <person name="Mori K."/>
        </authorList>
    </citation>
    <scope>NUCLEOTIDE SEQUENCE</scope>
    <source>
        <strain evidence="2">NBRC 107169</strain>
    </source>
</reference>
<dbReference type="EMBL" id="BSNI01000002">
    <property type="protein sequence ID" value="GLQ16523.1"/>
    <property type="molecule type" value="Genomic_DNA"/>
</dbReference>
<evidence type="ECO:0008006" key="4">
    <source>
        <dbReference type="Google" id="ProtNLM"/>
    </source>
</evidence>
<accession>A0ABQ5UPJ8</accession>
<comment type="caution">
    <text evidence="2">The sequence shown here is derived from an EMBL/GenBank/DDBJ whole genome shotgun (WGS) entry which is preliminary data.</text>
</comment>
<reference evidence="2" key="1">
    <citation type="journal article" date="2014" name="Int. J. Syst. Evol. Microbiol.">
        <title>Complete genome of a new Firmicutes species belonging to the dominant human colonic microbiota ('Ruminococcus bicirculans') reveals two chromosomes and a selective capacity to utilize plant glucans.</title>
        <authorList>
            <consortium name="NISC Comparative Sequencing Program"/>
            <person name="Wegmann U."/>
            <person name="Louis P."/>
            <person name="Goesmann A."/>
            <person name="Henrissat B."/>
            <person name="Duncan S.H."/>
            <person name="Flint H.J."/>
        </authorList>
    </citation>
    <scope>NUCLEOTIDE SEQUENCE</scope>
    <source>
        <strain evidence="2">NBRC 107169</strain>
    </source>
</reference>
<evidence type="ECO:0000313" key="3">
    <source>
        <dbReference type="Proteomes" id="UP001161405"/>
    </source>
</evidence>
<keyword evidence="3" id="KW-1185">Reference proteome</keyword>
<dbReference type="RefSeq" id="WP_284362171.1">
    <property type="nucleotide sequence ID" value="NZ_BSNI01000002.1"/>
</dbReference>
<organism evidence="2 3">
    <name type="scientific">Maritalea porphyrae</name>
    <dbReference type="NCBI Taxonomy" id="880732"/>
    <lineage>
        <taxon>Bacteria</taxon>
        <taxon>Pseudomonadati</taxon>
        <taxon>Pseudomonadota</taxon>
        <taxon>Alphaproteobacteria</taxon>
        <taxon>Hyphomicrobiales</taxon>
        <taxon>Devosiaceae</taxon>
        <taxon>Maritalea</taxon>
    </lineage>
</organism>
<name>A0ABQ5UPJ8_9HYPH</name>
<evidence type="ECO:0000313" key="2">
    <source>
        <dbReference type="EMBL" id="GLQ16523.1"/>
    </source>
</evidence>
<feature type="chain" id="PRO_5047322210" description="DUF3108 domain-containing protein" evidence="1">
    <location>
        <begin position="29"/>
        <end position="267"/>
    </location>
</feature>
<keyword evidence="1" id="KW-0732">Signal</keyword>
<proteinExistence type="predicted"/>
<protein>
    <recommendedName>
        <fullName evidence="4">DUF3108 domain-containing protein</fullName>
    </recommendedName>
</protein>
<sequence length="267" mass="29242">MAASFYRKLYRVFLFVFGAILLAPQAFAADVNAKANYIVSLRGVNIATVGVAFKDNGDKYSVNISGDVAGLASLVAAGTATLASYGTSSKGGDLQSDQFELETIANEQSFRVRFQANKGNVTSTQVIPALTQNENRVPVAAAHRRNINDPIAAFFLKSNGLDPAVCNRTLEIYTGVERYDIHLKFAKNQTATSKATGYQGPVMLCTMRYKPISGHFSNSDTTNYMKSNQRFLIWYAPLENSDYLIPYRILVGTAFGDLSMVLTRLNN</sequence>
<gene>
    <name evidence="2" type="ORF">GCM10007879_07720</name>
</gene>
<feature type="signal peptide" evidence="1">
    <location>
        <begin position="1"/>
        <end position="28"/>
    </location>
</feature>
<dbReference type="Proteomes" id="UP001161405">
    <property type="component" value="Unassembled WGS sequence"/>
</dbReference>